<dbReference type="AlphaFoldDB" id="A0A0A3I0B9"/>
<dbReference type="Pfam" id="PF01904">
    <property type="entry name" value="DUF72"/>
    <property type="match status" value="1"/>
</dbReference>
<name>A0A0A3I0B9_9BACL</name>
<dbReference type="OrthoDB" id="9780310at2"/>
<reference evidence="1 2" key="1">
    <citation type="submission" date="2014-02" db="EMBL/GenBank/DDBJ databases">
        <title>Draft genome sequence of Lysinibacillus manganicus DSM 26584T.</title>
        <authorList>
            <person name="Zhang F."/>
            <person name="Wang G."/>
            <person name="Zhang L."/>
        </authorList>
    </citation>
    <scope>NUCLEOTIDE SEQUENCE [LARGE SCALE GENOMIC DNA]</scope>
    <source>
        <strain evidence="1 2">DSM 26584</strain>
    </source>
</reference>
<organism evidence="1 2">
    <name type="scientific">Ureibacillus manganicus DSM 26584</name>
    <dbReference type="NCBI Taxonomy" id="1384049"/>
    <lineage>
        <taxon>Bacteria</taxon>
        <taxon>Bacillati</taxon>
        <taxon>Bacillota</taxon>
        <taxon>Bacilli</taxon>
        <taxon>Bacillales</taxon>
        <taxon>Caryophanaceae</taxon>
        <taxon>Ureibacillus</taxon>
    </lineage>
</organism>
<comment type="caution">
    <text evidence="1">The sequence shown here is derived from an EMBL/GenBank/DDBJ whole genome shotgun (WGS) entry which is preliminary data.</text>
</comment>
<accession>A0A0A3I0B9</accession>
<dbReference type="InterPro" id="IPR002763">
    <property type="entry name" value="DUF72"/>
</dbReference>
<gene>
    <name evidence="1" type="ORF">CD29_12135</name>
</gene>
<sequence>MIYVGLTGWGDHPSLYSETSTVKDKLFNYSAHFPIVEVDTSFYAIPKEQYVKKWCAETPSNFQFVLKAYQGITGHLRDELPFDTRNDMFEAFRACARAFQEEGKLAMVLVQFPPWYDCQGKNVTYIRYVKEQLGEFPIAIEFRNQTWYSEKNRDEMLQFLRDNRLIHSVCDEPQAGSGSVPLVSVSTTEEKVLFRIHGRNIHGWRNAGNQQNWREVRFLYDYNEEELSQIVQAIHELGQQTKDIYVLFNNNSGHHAANNAKQLMRMLDIEYSGLSPKQLDLFEGDM</sequence>
<evidence type="ECO:0008006" key="3">
    <source>
        <dbReference type="Google" id="ProtNLM"/>
    </source>
</evidence>
<dbReference type="STRING" id="1384049.CD29_12135"/>
<dbReference type="PANTHER" id="PTHR30348:SF13">
    <property type="entry name" value="UPF0759 PROTEIN YUNF"/>
    <property type="match status" value="1"/>
</dbReference>
<keyword evidence="2" id="KW-1185">Reference proteome</keyword>
<dbReference type="eggNOG" id="COG1801">
    <property type="taxonomic scope" value="Bacteria"/>
</dbReference>
<evidence type="ECO:0000313" key="1">
    <source>
        <dbReference type="EMBL" id="KGR78169.1"/>
    </source>
</evidence>
<proteinExistence type="predicted"/>
<dbReference type="SUPFAM" id="SSF117396">
    <property type="entry name" value="TM1631-like"/>
    <property type="match status" value="1"/>
</dbReference>
<protein>
    <recommendedName>
        <fullName evidence="3">DUF72 domain-containing protein</fullName>
    </recommendedName>
</protein>
<dbReference type="Proteomes" id="UP000030416">
    <property type="component" value="Unassembled WGS sequence"/>
</dbReference>
<dbReference type="PANTHER" id="PTHR30348">
    <property type="entry name" value="UNCHARACTERIZED PROTEIN YECE"/>
    <property type="match status" value="1"/>
</dbReference>
<dbReference type="EMBL" id="JPVN01000013">
    <property type="protein sequence ID" value="KGR78169.1"/>
    <property type="molecule type" value="Genomic_DNA"/>
</dbReference>
<evidence type="ECO:0000313" key="2">
    <source>
        <dbReference type="Proteomes" id="UP000030416"/>
    </source>
</evidence>
<dbReference type="RefSeq" id="WP_036186937.1">
    <property type="nucleotide sequence ID" value="NZ_AVDA01000013.1"/>
</dbReference>
<dbReference type="InterPro" id="IPR036520">
    <property type="entry name" value="UPF0759_sf"/>
</dbReference>
<dbReference type="Gene3D" id="3.20.20.410">
    <property type="entry name" value="Protein of unknown function UPF0759"/>
    <property type="match status" value="1"/>
</dbReference>